<dbReference type="EMBL" id="CADCVP010000216">
    <property type="protein sequence ID" value="CAA9503175.1"/>
    <property type="molecule type" value="Genomic_DNA"/>
</dbReference>
<proteinExistence type="predicted"/>
<dbReference type="AlphaFoldDB" id="A0A6J4SRB1"/>
<organism evidence="2">
    <name type="scientific">uncultured Solirubrobacteraceae bacterium</name>
    <dbReference type="NCBI Taxonomy" id="1162706"/>
    <lineage>
        <taxon>Bacteria</taxon>
        <taxon>Bacillati</taxon>
        <taxon>Actinomycetota</taxon>
        <taxon>Thermoleophilia</taxon>
        <taxon>Solirubrobacterales</taxon>
        <taxon>Solirubrobacteraceae</taxon>
        <taxon>environmental samples</taxon>
    </lineage>
</organism>
<feature type="compositionally biased region" description="Basic and acidic residues" evidence="1">
    <location>
        <begin position="51"/>
        <end position="66"/>
    </location>
</feature>
<accession>A0A6J4SRB1</accession>
<feature type="non-terminal residue" evidence="2">
    <location>
        <position position="1"/>
    </location>
</feature>
<gene>
    <name evidence="2" type="ORF">AVDCRST_MAG69-2019</name>
</gene>
<protein>
    <submittedName>
        <fullName evidence="2">Uncharacterized protein</fullName>
    </submittedName>
</protein>
<feature type="non-terminal residue" evidence="2">
    <location>
        <position position="98"/>
    </location>
</feature>
<evidence type="ECO:0000313" key="2">
    <source>
        <dbReference type="EMBL" id="CAA9503175.1"/>
    </source>
</evidence>
<reference evidence="2" key="1">
    <citation type="submission" date="2020-02" db="EMBL/GenBank/DDBJ databases">
        <authorList>
            <person name="Meier V. D."/>
        </authorList>
    </citation>
    <scope>NUCLEOTIDE SEQUENCE</scope>
    <source>
        <strain evidence="2">AVDCRST_MAG69</strain>
    </source>
</reference>
<feature type="region of interest" description="Disordered" evidence="1">
    <location>
        <begin position="1"/>
        <end position="66"/>
    </location>
</feature>
<feature type="compositionally biased region" description="Basic residues" evidence="1">
    <location>
        <begin position="38"/>
        <end position="50"/>
    </location>
</feature>
<sequence length="98" mass="10934">ERQASAAHRGLCRRSDPGGNGRDRRLESAALDFAGLRGPRRPRRPAHTRRPRDEGGRQRAGVERAELPALPRRAIRAHLSTHRRAHFRGGARRVPGQG</sequence>
<name>A0A6J4SRB1_9ACTN</name>
<evidence type="ECO:0000256" key="1">
    <source>
        <dbReference type="SAM" id="MobiDB-lite"/>
    </source>
</evidence>
<feature type="compositionally biased region" description="Basic and acidic residues" evidence="1">
    <location>
        <begin position="13"/>
        <end position="27"/>
    </location>
</feature>